<reference evidence="4 5" key="1">
    <citation type="journal article" date="2021" name="BMC Genomics">
        <title>Datura genome reveals duplications of psychoactive alkaloid biosynthetic genes and high mutation rate following tissue culture.</title>
        <authorList>
            <person name="Rajewski A."/>
            <person name="Carter-House D."/>
            <person name="Stajich J."/>
            <person name="Litt A."/>
        </authorList>
    </citation>
    <scope>NUCLEOTIDE SEQUENCE [LARGE SCALE GENOMIC DNA]</scope>
    <source>
        <strain evidence="4">AR-01</strain>
    </source>
</reference>
<organism evidence="4 5">
    <name type="scientific">Datura stramonium</name>
    <name type="common">Jimsonweed</name>
    <name type="synonym">Common thornapple</name>
    <dbReference type="NCBI Taxonomy" id="4076"/>
    <lineage>
        <taxon>Eukaryota</taxon>
        <taxon>Viridiplantae</taxon>
        <taxon>Streptophyta</taxon>
        <taxon>Embryophyta</taxon>
        <taxon>Tracheophyta</taxon>
        <taxon>Spermatophyta</taxon>
        <taxon>Magnoliopsida</taxon>
        <taxon>eudicotyledons</taxon>
        <taxon>Gunneridae</taxon>
        <taxon>Pentapetalae</taxon>
        <taxon>asterids</taxon>
        <taxon>lamiids</taxon>
        <taxon>Solanales</taxon>
        <taxon>Solanaceae</taxon>
        <taxon>Solanoideae</taxon>
        <taxon>Datureae</taxon>
        <taxon>Datura</taxon>
    </lineage>
</organism>
<dbReference type="Pfam" id="PF04504">
    <property type="entry name" value="GeBP-like_DBD"/>
    <property type="match status" value="1"/>
</dbReference>
<comment type="similarity">
    <text evidence="1">Belongs to the GeBP family.</text>
</comment>
<gene>
    <name evidence="4" type="ORF">HAX54_027907</name>
</gene>
<comment type="caution">
    <text evidence="4">The sequence shown here is derived from an EMBL/GenBank/DDBJ whole genome shotgun (WGS) entry which is preliminary data.</text>
</comment>
<dbReference type="EMBL" id="JACEIK010003404">
    <property type="protein sequence ID" value="MCD9641609.1"/>
    <property type="molecule type" value="Genomic_DNA"/>
</dbReference>
<feature type="region of interest" description="Disordered" evidence="2">
    <location>
        <begin position="1"/>
        <end position="38"/>
    </location>
</feature>
<accession>A0ABS8V447</accession>
<dbReference type="PANTHER" id="PTHR31662">
    <property type="entry name" value="BNAANNG10740D PROTEIN-RELATED"/>
    <property type="match status" value="1"/>
</dbReference>
<sequence>MALGKARSRPPEDTDEEWSPSSGNDSHISTPIKPKMESPDVIKSASTIVWCIEDEIAILQAHLNYSSLKNAKPSSDYAAFLTFVEDRLQIKPNKIQLRDKFLRLRVKYKKILAKRSFPNPHEEKLFKLSKRIWGQLQGDKAVKNKVIDDGVVVNINKTGEKNIIVGGMCGDLVLSGGSAADLEDWFRRNPGQLISNKDRTEMLEKSQCLKIAKARQYLAEIQLMEEQTKVAAGALKAILT</sequence>
<name>A0ABS8V447_DATST</name>
<protein>
    <recommendedName>
        <fullName evidence="3">Glabrous enhancer-binding protein-like DBD domain-containing protein</fullName>
    </recommendedName>
</protein>
<dbReference type="InterPro" id="IPR007592">
    <property type="entry name" value="GEBP"/>
</dbReference>
<dbReference type="PANTHER" id="PTHR31662:SF71">
    <property type="match status" value="1"/>
</dbReference>
<evidence type="ECO:0000256" key="1">
    <source>
        <dbReference type="ARBA" id="ARBA00010820"/>
    </source>
</evidence>
<dbReference type="InterPro" id="IPR053932">
    <property type="entry name" value="GeBP-like_DBD"/>
</dbReference>
<evidence type="ECO:0000256" key="2">
    <source>
        <dbReference type="SAM" id="MobiDB-lite"/>
    </source>
</evidence>
<proteinExistence type="inferred from homology"/>
<dbReference type="Proteomes" id="UP000823775">
    <property type="component" value="Unassembled WGS sequence"/>
</dbReference>
<evidence type="ECO:0000313" key="4">
    <source>
        <dbReference type="EMBL" id="MCD9641609.1"/>
    </source>
</evidence>
<evidence type="ECO:0000259" key="3">
    <source>
        <dbReference type="Pfam" id="PF04504"/>
    </source>
</evidence>
<feature type="compositionally biased region" description="Polar residues" evidence="2">
    <location>
        <begin position="19"/>
        <end position="29"/>
    </location>
</feature>
<evidence type="ECO:0000313" key="5">
    <source>
        <dbReference type="Proteomes" id="UP000823775"/>
    </source>
</evidence>
<feature type="domain" description="Glabrous enhancer-binding protein-like DBD" evidence="3">
    <location>
        <begin position="49"/>
        <end position="134"/>
    </location>
</feature>
<keyword evidence="5" id="KW-1185">Reference proteome</keyword>